<dbReference type="FunFam" id="2.10.25.10:FF:000143">
    <property type="entry name" value="Protein crumbs 1"/>
    <property type="match status" value="1"/>
</dbReference>
<dbReference type="Pfam" id="PF00008">
    <property type="entry name" value="EGF"/>
    <property type="match status" value="4"/>
</dbReference>
<dbReference type="GO" id="GO:0005509">
    <property type="term" value="F:calcium ion binding"/>
    <property type="evidence" value="ECO:0007669"/>
    <property type="project" value="InterPro"/>
</dbReference>
<dbReference type="Pfam" id="PF07645">
    <property type="entry name" value="EGF_CA"/>
    <property type="match status" value="1"/>
</dbReference>
<keyword evidence="2" id="KW-0732">Signal</keyword>
<dbReference type="PROSITE" id="PS00022">
    <property type="entry name" value="EGF_1"/>
    <property type="match status" value="3"/>
</dbReference>
<dbReference type="FunFam" id="2.10.25.10:FF:000031">
    <property type="entry name" value="neurogenic locus notch homolog protein 3"/>
    <property type="match status" value="2"/>
</dbReference>
<name>A0A6I9XXI9_9SAUR</name>
<dbReference type="Gene3D" id="2.10.25.10">
    <property type="entry name" value="Laminin"/>
    <property type="match status" value="6"/>
</dbReference>
<sequence length="272" mass="29261">MNCDVEIDECESSPCWHAGTCSDHIGFFTCSCMPGYQGTQCEVDIDECQSQPCLNGAICEDLVNRDLESGYHCLCVHSPLAYVGRDCELLAEPCDGHPCPPEWSCSGTPGYLNYTCHCGSGVSDASCRSQGDECKTNPCPQPGLECVSLQDGYGCHCQSGNHCLLSASLCPSELCNNGTCLENGGTYTCQCPAGHTGAHCEEEVDECASNPCQNGAICLDRVNEYSCFCVPGFQGYHCEMDINECASQPCQHNGTCLNQMDHYVCQCLSGYT</sequence>
<feature type="disulfide bond" evidence="6">
    <location>
        <begin position="229"/>
        <end position="238"/>
    </location>
</feature>
<dbReference type="CDD" id="cd00054">
    <property type="entry name" value="EGF_CA"/>
    <property type="match status" value="3"/>
</dbReference>
<accession>A0A6I9XXI9</accession>
<dbReference type="PROSITE" id="PS01187">
    <property type="entry name" value="EGF_CA"/>
    <property type="match status" value="3"/>
</dbReference>
<feature type="domain" description="EGF-like" evidence="7">
    <location>
        <begin position="90"/>
        <end position="128"/>
    </location>
</feature>
<evidence type="ECO:0000256" key="2">
    <source>
        <dbReference type="ARBA" id="ARBA00022729"/>
    </source>
</evidence>
<dbReference type="PROSITE" id="PS01186">
    <property type="entry name" value="EGF_2"/>
    <property type="match status" value="2"/>
</dbReference>
<evidence type="ECO:0000313" key="9">
    <source>
        <dbReference type="RefSeq" id="XP_013915323.1"/>
    </source>
</evidence>
<dbReference type="PROSITE" id="PS50026">
    <property type="entry name" value="EGF_3"/>
    <property type="match status" value="7"/>
</dbReference>
<evidence type="ECO:0000313" key="8">
    <source>
        <dbReference type="Proteomes" id="UP000504617"/>
    </source>
</evidence>
<dbReference type="Proteomes" id="UP000504617">
    <property type="component" value="Unplaced"/>
</dbReference>
<dbReference type="PROSITE" id="PS00010">
    <property type="entry name" value="ASX_HYDROXYL"/>
    <property type="match status" value="3"/>
</dbReference>
<feature type="domain" description="EGF-like" evidence="7">
    <location>
        <begin position="44"/>
        <end position="88"/>
    </location>
</feature>
<feature type="non-terminal residue" evidence="9">
    <location>
        <position position="272"/>
    </location>
</feature>
<feature type="disulfide bond" evidence="6">
    <location>
        <begin position="32"/>
        <end position="41"/>
    </location>
</feature>
<dbReference type="PANTHER" id="PTHR12916">
    <property type="entry name" value="CYTOCHROME C OXIDASE POLYPEPTIDE VIC-2"/>
    <property type="match status" value="1"/>
</dbReference>
<keyword evidence="4 6" id="KW-1015">Disulfide bond</keyword>
<evidence type="ECO:0000256" key="1">
    <source>
        <dbReference type="ARBA" id="ARBA00022536"/>
    </source>
</evidence>
<dbReference type="InterPro" id="IPR049883">
    <property type="entry name" value="NOTCH1_EGF-like"/>
</dbReference>
<dbReference type="InterPro" id="IPR001881">
    <property type="entry name" value="EGF-like_Ca-bd_dom"/>
</dbReference>
<feature type="domain" description="EGF-like" evidence="7">
    <location>
        <begin position="166"/>
        <end position="201"/>
    </location>
</feature>
<dbReference type="PANTHER" id="PTHR12916:SF4">
    <property type="entry name" value="UNINFLATABLE, ISOFORM C"/>
    <property type="match status" value="1"/>
</dbReference>
<organism evidence="8 9">
    <name type="scientific">Thamnophis sirtalis</name>
    <dbReference type="NCBI Taxonomy" id="35019"/>
    <lineage>
        <taxon>Eukaryota</taxon>
        <taxon>Metazoa</taxon>
        <taxon>Chordata</taxon>
        <taxon>Craniata</taxon>
        <taxon>Vertebrata</taxon>
        <taxon>Euteleostomi</taxon>
        <taxon>Lepidosauria</taxon>
        <taxon>Squamata</taxon>
        <taxon>Bifurcata</taxon>
        <taxon>Unidentata</taxon>
        <taxon>Episquamata</taxon>
        <taxon>Toxicofera</taxon>
        <taxon>Serpentes</taxon>
        <taxon>Colubroidea</taxon>
        <taxon>Colubridae</taxon>
        <taxon>Natricinae</taxon>
        <taxon>Thamnophis</taxon>
    </lineage>
</organism>
<evidence type="ECO:0000256" key="4">
    <source>
        <dbReference type="ARBA" id="ARBA00023157"/>
    </source>
</evidence>
<dbReference type="GeneID" id="106543769"/>
<evidence type="ECO:0000259" key="7">
    <source>
        <dbReference type="PROSITE" id="PS50026"/>
    </source>
</evidence>
<feature type="disulfide bond" evidence="6">
    <location>
        <begin position="99"/>
        <end position="116"/>
    </location>
</feature>
<feature type="domain" description="EGF-like" evidence="7">
    <location>
        <begin position="241"/>
        <end position="272"/>
    </location>
</feature>
<protein>
    <submittedName>
        <fullName evidence="9">Fibropellin-3-like</fullName>
    </submittedName>
</protein>
<keyword evidence="3" id="KW-0677">Repeat</keyword>
<dbReference type="SUPFAM" id="SSF57196">
    <property type="entry name" value="EGF/Laminin"/>
    <property type="match status" value="5"/>
</dbReference>
<dbReference type="InterPro" id="IPR000742">
    <property type="entry name" value="EGF"/>
</dbReference>
<dbReference type="InterPro" id="IPR018097">
    <property type="entry name" value="EGF_Ca-bd_CS"/>
</dbReference>
<dbReference type="PRINTS" id="PR00010">
    <property type="entry name" value="EGFBLOOD"/>
</dbReference>
<feature type="domain" description="EGF-like" evidence="7">
    <location>
        <begin position="203"/>
        <end position="239"/>
    </location>
</feature>
<feature type="disulfide bond" evidence="6">
    <location>
        <begin position="191"/>
        <end position="200"/>
    </location>
</feature>
<evidence type="ECO:0000256" key="5">
    <source>
        <dbReference type="ARBA" id="ARBA00023180"/>
    </source>
</evidence>
<keyword evidence="8" id="KW-1185">Reference proteome</keyword>
<dbReference type="InterPro" id="IPR000152">
    <property type="entry name" value="EGF-type_Asp/Asn_hydroxyl_site"/>
</dbReference>
<feature type="domain" description="EGF-like" evidence="7">
    <location>
        <begin position="6"/>
        <end position="42"/>
    </location>
</feature>
<dbReference type="OrthoDB" id="283575at2759"/>
<feature type="domain" description="EGF-like" evidence="7">
    <location>
        <begin position="130"/>
        <end position="164"/>
    </location>
</feature>
<gene>
    <name evidence="9" type="primary">LOC106543769</name>
</gene>
<dbReference type="RefSeq" id="XP_013915323.1">
    <property type="nucleotide sequence ID" value="XM_014059848.1"/>
</dbReference>
<evidence type="ECO:0000256" key="3">
    <source>
        <dbReference type="ARBA" id="ARBA00022737"/>
    </source>
</evidence>
<comment type="caution">
    <text evidence="6">Lacks conserved residue(s) required for the propagation of feature annotation.</text>
</comment>
<dbReference type="KEGG" id="tsr:106543769"/>
<dbReference type="SMART" id="SM00179">
    <property type="entry name" value="EGF_CA"/>
    <property type="match status" value="6"/>
</dbReference>
<feature type="disulfide bond" evidence="6">
    <location>
        <begin position="170"/>
        <end position="180"/>
    </location>
</feature>
<feature type="disulfide bond" evidence="6">
    <location>
        <begin position="118"/>
        <end position="127"/>
    </location>
</feature>
<dbReference type="SMART" id="SM00181">
    <property type="entry name" value="EGF"/>
    <property type="match status" value="7"/>
</dbReference>
<proteinExistence type="predicted"/>
<keyword evidence="1 6" id="KW-0245">EGF-like domain</keyword>
<keyword evidence="5" id="KW-0325">Glycoprotein</keyword>
<reference evidence="9" key="1">
    <citation type="submission" date="2025-08" db="UniProtKB">
        <authorList>
            <consortium name="RefSeq"/>
        </authorList>
    </citation>
    <scope>IDENTIFICATION</scope>
    <source>
        <tissue evidence="9">Skeletal muscle</tissue>
    </source>
</reference>
<evidence type="ECO:0000256" key="6">
    <source>
        <dbReference type="PROSITE-ProRule" id="PRU00076"/>
    </source>
</evidence>
<dbReference type="AlphaFoldDB" id="A0A6I9XXI9"/>